<evidence type="ECO:0000313" key="3">
    <source>
        <dbReference type="Proteomes" id="UP000275473"/>
    </source>
</evidence>
<organism evidence="2 3">
    <name type="scientific">Planococcus salinus</name>
    <dbReference type="NCBI Taxonomy" id="1848460"/>
    <lineage>
        <taxon>Bacteria</taxon>
        <taxon>Bacillati</taxon>
        <taxon>Bacillota</taxon>
        <taxon>Bacilli</taxon>
        <taxon>Bacillales</taxon>
        <taxon>Caryophanaceae</taxon>
        <taxon>Planococcus</taxon>
    </lineage>
</organism>
<evidence type="ECO:0000259" key="1">
    <source>
        <dbReference type="Pfam" id="PF13302"/>
    </source>
</evidence>
<comment type="caution">
    <text evidence="2">The sequence shown here is derived from an EMBL/GenBank/DDBJ whole genome shotgun (WGS) entry which is preliminary data.</text>
</comment>
<accession>A0A3M8P689</accession>
<dbReference type="Proteomes" id="UP000275473">
    <property type="component" value="Unassembled WGS sequence"/>
</dbReference>
<keyword evidence="3" id="KW-1185">Reference proteome</keyword>
<dbReference type="AlphaFoldDB" id="A0A3M8P689"/>
<dbReference type="SUPFAM" id="SSF55729">
    <property type="entry name" value="Acyl-CoA N-acyltransferases (Nat)"/>
    <property type="match status" value="1"/>
</dbReference>
<evidence type="ECO:0000313" key="2">
    <source>
        <dbReference type="EMBL" id="RNF39187.1"/>
    </source>
</evidence>
<gene>
    <name evidence="2" type="ORF">EEX84_10835</name>
</gene>
<reference evidence="2 3" key="1">
    <citation type="journal article" date="2018" name="Int. J. Syst. Evol. Microbiol.">
        <title>Planococcus salinus sp. nov., a moderately halophilic bacterium isolated from a saline-alkali soil.</title>
        <authorList>
            <person name="Gan L."/>
        </authorList>
    </citation>
    <scope>NUCLEOTIDE SEQUENCE [LARGE SCALE GENOMIC DNA]</scope>
    <source>
        <strain evidence="2 3">LCB217</strain>
    </source>
</reference>
<dbReference type="Gene3D" id="3.40.630.30">
    <property type="match status" value="1"/>
</dbReference>
<name>A0A3M8P689_9BACL</name>
<feature type="domain" description="N-acetyltransferase" evidence="1">
    <location>
        <begin position="12"/>
        <end position="151"/>
    </location>
</feature>
<dbReference type="EMBL" id="RIAX01000007">
    <property type="protein sequence ID" value="RNF39187.1"/>
    <property type="molecule type" value="Genomic_DNA"/>
</dbReference>
<dbReference type="PANTHER" id="PTHR43610">
    <property type="entry name" value="BLL6696 PROTEIN"/>
    <property type="match status" value="1"/>
</dbReference>
<dbReference type="RefSeq" id="WP_123165655.1">
    <property type="nucleotide sequence ID" value="NZ_RIAX01000007.1"/>
</dbReference>
<dbReference type="InterPro" id="IPR000182">
    <property type="entry name" value="GNAT_dom"/>
</dbReference>
<dbReference type="Pfam" id="PF13302">
    <property type="entry name" value="Acetyltransf_3"/>
    <property type="match status" value="1"/>
</dbReference>
<dbReference type="PANTHER" id="PTHR43610:SF1">
    <property type="entry name" value="N-ACETYLTRANSFERASE DOMAIN-CONTAINING PROTEIN"/>
    <property type="match status" value="1"/>
</dbReference>
<keyword evidence="2" id="KW-0808">Transferase</keyword>
<sequence>MKITPVKLVGERVILLPMEIHHAEDLFNAGNSAEIWAYMPMKVESIEDMKGLVDKALQAREQGTEFPFVIFDKKLRKIVGSTRFLDISTHDKSLEIGWTWLSPVVWKTRVNTECKYLLLKHCFEILQAIRVQIKTDGRNIRSQQAIERIGAVKEGVLRQHRILPDGFVRDSVYYSVIDREWVKVKERLESMLS</sequence>
<dbReference type="OrthoDB" id="9795199at2"/>
<protein>
    <submittedName>
        <fullName evidence="2">N-acetyltransferase</fullName>
    </submittedName>
</protein>
<proteinExistence type="predicted"/>
<dbReference type="InterPro" id="IPR016181">
    <property type="entry name" value="Acyl_CoA_acyltransferase"/>
</dbReference>
<dbReference type="GO" id="GO:0016747">
    <property type="term" value="F:acyltransferase activity, transferring groups other than amino-acyl groups"/>
    <property type="evidence" value="ECO:0007669"/>
    <property type="project" value="InterPro"/>
</dbReference>